<name>A0ABQ0ZM06_9BACT</name>
<keyword evidence="1" id="KW-0472">Membrane</keyword>
<dbReference type="EMBL" id="BLAU01000001">
    <property type="protein sequence ID" value="GET22466.1"/>
    <property type="molecule type" value="Genomic_DNA"/>
</dbReference>
<feature type="transmembrane region" description="Helical" evidence="1">
    <location>
        <begin position="205"/>
        <end position="223"/>
    </location>
</feature>
<feature type="transmembrane region" description="Helical" evidence="1">
    <location>
        <begin position="150"/>
        <end position="171"/>
    </location>
</feature>
<evidence type="ECO:0000313" key="3">
    <source>
        <dbReference type="Proteomes" id="UP000396862"/>
    </source>
</evidence>
<sequence>MLSGSLLKFLISREITFLNLKQEIMPKAEEILDGLHAIANDYVTLAKIWHLLFYVLIIALLAGWTPSNQLLGSILCLPLLTVALLAWMRGNPFNGALFTALAIWLFVFSMGISGLPVVMAQWPFVMTGIFMMTFGLVYPHFIETNSHIGYLYASPAGLIPCPTLSVVIGFLLVFNGLNSACISLAFVIAGLFYGLFGLLKLKVQLDLFLVVGAVVLLIKYFSLT</sequence>
<evidence type="ECO:0000313" key="2">
    <source>
        <dbReference type="EMBL" id="GET22466.1"/>
    </source>
</evidence>
<organism evidence="2 3">
    <name type="scientific">Prolixibacter denitrificans</name>
    <dbReference type="NCBI Taxonomy" id="1541063"/>
    <lineage>
        <taxon>Bacteria</taxon>
        <taxon>Pseudomonadati</taxon>
        <taxon>Bacteroidota</taxon>
        <taxon>Bacteroidia</taxon>
        <taxon>Marinilabiliales</taxon>
        <taxon>Prolixibacteraceae</taxon>
        <taxon>Prolixibacter</taxon>
    </lineage>
</organism>
<proteinExistence type="predicted"/>
<evidence type="ECO:0000256" key="1">
    <source>
        <dbReference type="SAM" id="Phobius"/>
    </source>
</evidence>
<feature type="transmembrane region" description="Helical" evidence="1">
    <location>
        <begin position="95"/>
        <end position="114"/>
    </location>
</feature>
<protein>
    <recommendedName>
        <fullName evidence="4">Permeases of the major facilitator superfamily</fullName>
    </recommendedName>
</protein>
<feature type="transmembrane region" description="Helical" evidence="1">
    <location>
        <begin position="70"/>
        <end position="88"/>
    </location>
</feature>
<keyword evidence="3" id="KW-1185">Reference proteome</keyword>
<feature type="transmembrane region" description="Helical" evidence="1">
    <location>
        <begin position="177"/>
        <end position="198"/>
    </location>
</feature>
<gene>
    <name evidence="2" type="ORF">JCM18694_27120</name>
</gene>
<accession>A0ABQ0ZM06</accession>
<keyword evidence="1" id="KW-1133">Transmembrane helix</keyword>
<feature type="transmembrane region" description="Helical" evidence="1">
    <location>
        <begin position="120"/>
        <end position="138"/>
    </location>
</feature>
<comment type="caution">
    <text evidence="2">The sequence shown here is derived from an EMBL/GenBank/DDBJ whole genome shotgun (WGS) entry which is preliminary data.</text>
</comment>
<evidence type="ECO:0008006" key="4">
    <source>
        <dbReference type="Google" id="ProtNLM"/>
    </source>
</evidence>
<feature type="transmembrane region" description="Helical" evidence="1">
    <location>
        <begin position="48"/>
        <end position="64"/>
    </location>
</feature>
<reference evidence="2 3" key="1">
    <citation type="submission" date="2019-10" db="EMBL/GenBank/DDBJ databases">
        <title>Prolixibacter strains distinguished by the presence of nitrate reductase genes were adept at nitrate-dependent anaerobic corrosion of metallic iron and carbon steel.</title>
        <authorList>
            <person name="Iino T."/>
            <person name="Shono N."/>
            <person name="Ito K."/>
            <person name="Nakamura R."/>
            <person name="Sueoka K."/>
            <person name="Harayama S."/>
            <person name="Ohkuma M."/>
        </authorList>
    </citation>
    <scope>NUCLEOTIDE SEQUENCE [LARGE SCALE GENOMIC DNA]</scope>
    <source>
        <strain evidence="2 3">MIC1-1</strain>
    </source>
</reference>
<keyword evidence="1" id="KW-0812">Transmembrane</keyword>
<dbReference type="Proteomes" id="UP000396862">
    <property type="component" value="Unassembled WGS sequence"/>
</dbReference>